<dbReference type="Proteomes" id="UP000051950">
    <property type="component" value="Unassembled WGS sequence"/>
</dbReference>
<dbReference type="EMBL" id="LMZQ01000001">
    <property type="protein sequence ID" value="KRT18190.1"/>
    <property type="molecule type" value="Genomic_DNA"/>
</dbReference>
<sequence length="105" mass="10954">MKKLCVVLSLLIVFALGSIAFTNIKLGGIIGKITPGDAASAVSLVAATDTLKAQISQGVFTFTNLKEGVYTVVVKANAPYKDAVIEKVAVKDSATTDLGEIKLQQ</sequence>
<evidence type="ECO:0008006" key="3">
    <source>
        <dbReference type="Google" id="ProtNLM"/>
    </source>
</evidence>
<comment type="caution">
    <text evidence="1">The sequence shown here is derived from an EMBL/GenBank/DDBJ whole genome shotgun (WGS) entry which is preliminary data.</text>
</comment>
<dbReference type="OrthoDB" id="676304at2"/>
<reference evidence="1 2" key="1">
    <citation type="submission" date="2015-11" db="EMBL/GenBank/DDBJ databases">
        <title>Sequence of Pedobacter ginsenosidimutans.</title>
        <authorList>
            <person name="Carson E."/>
            <person name="Keyser V."/>
            <person name="Newman J."/>
            <person name="Miller J."/>
        </authorList>
    </citation>
    <scope>NUCLEOTIDE SEQUENCE [LARGE SCALE GENOMIC DNA]</scope>
    <source>
        <strain evidence="1 2">KACC 14530</strain>
    </source>
</reference>
<dbReference type="AlphaFoldDB" id="A0A0T5VWF7"/>
<organism evidence="1 2">
    <name type="scientific">Pedobacter ginsenosidimutans</name>
    <dbReference type="NCBI Taxonomy" id="687842"/>
    <lineage>
        <taxon>Bacteria</taxon>
        <taxon>Pseudomonadati</taxon>
        <taxon>Bacteroidota</taxon>
        <taxon>Sphingobacteriia</taxon>
        <taxon>Sphingobacteriales</taxon>
        <taxon>Sphingobacteriaceae</taxon>
        <taxon>Pedobacter</taxon>
    </lineage>
</organism>
<name>A0A0T5VWF7_9SPHI</name>
<gene>
    <name evidence="1" type="ORF">ASU31_02610</name>
</gene>
<dbReference type="RefSeq" id="WP_057930814.1">
    <property type="nucleotide sequence ID" value="NZ_LMZQ01000001.1"/>
</dbReference>
<proteinExistence type="predicted"/>
<dbReference type="Gene3D" id="2.60.40.1120">
    <property type="entry name" value="Carboxypeptidase-like, regulatory domain"/>
    <property type="match status" value="1"/>
</dbReference>
<accession>A0A0T5VWF7</accession>
<evidence type="ECO:0000313" key="1">
    <source>
        <dbReference type="EMBL" id="KRT18190.1"/>
    </source>
</evidence>
<evidence type="ECO:0000313" key="2">
    <source>
        <dbReference type="Proteomes" id="UP000051950"/>
    </source>
</evidence>
<protein>
    <recommendedName>
        <fullName evidence="3">Carboxypeptidase regulatory-like domain-containing protein</fullName>
    </recommendedName>
</protein>
<keyword evidence="2" id="KW-1185">Reference proteome</keyword>